<sequence>MDWFQRWPRDALIAVASHFLAKFDVVSTPEAKNQLIQAMGSIHDGVADSCVEYFQKYRRSTHVTPKSYLSFLDGYKTVYAEKKDNIQMLFVRMNTGLEKLIEASQAVAELSEELVVKEKDLAVASEKAEAVLKIVSSKAAAAEKVKAQVQKVKDAAQEIVDAINADKVIAEAKLEAARPALEEAEAALNTIKPADIATVRKLGKPPHLIMRIMDCVLILFQAGIGKTMIDPDRPEFLKPSWANSLK</sequence>
<dbReference type="Pfam" id="PF12777">
    <property type="entry name" value="MT"/>
    <property type="match status" value="1"/>
</dbReference>
<feature type="domain" description="Dynein heavy chain coiled coil stalk" evidence="3">
    <location>
        <begin position="92"/>
        <end position="222"/>
    </location>
</feature>
<evidence type="ECO:0000256" key="1">
    <source>
        <dbReference type="ARBA" id="ARBA00008887"/>
    </source>
</evidence>
<evidence type="ECO:0000259" key="4">
    <source>
        <dbReference type="Pfam" id="PF12780"/>
    </source>
</evidence>
<dbReference type="Pfam" id="PF12780">
    <property type="entry name" value="AAA_8"/>
    <property type="match status" value="1"/>
</dbReference>
<dbReference type="InterPro" id="IPR024317">
    <property type="entry name" value="Dynein_heavy_chain_D4_dom"/>
</dbReference>
<comment type="caution">
    <text evidence="5">The sequence shown here is derived from an EMBL/GenBank/DDBJ whole genome shotgun (WGS) entry which is preliminary data.</text>
</comment>
<organism evidence="5 6">
    <name type="scientific">Batillaria attramentaria</name>
    <dbReference type="NCBI Taxonomy" id="370345"/>
    <lineage>
        <taxon>Eukaryota</taxon>
        <taxon>Metazoa</taxon>
        <taxon>Spiralia</taxon>
        <taxon>Lophotrochozoa</taxon>
        <taxon>Mollusca</taxon>
        <taxon>Gastropoda</taxon>
        <taxon>Caenogastropoda</taxon>
        <taxon>Sorbeoconcha</taxon>
        <taxon>Cerithioidea</taxon>
        <taxon>Batillariidae</taxon>
        <taxon>Batillaria</taxon>
    </lineage>
</organism>
<dbReference type="PANTHER" id="PTHR46532">
    <property type="entry name" value="MALE FERTILITY FACTOR KL5"/>
    <property type="match status" value="1"/>
</dbReference>
<keyword evidence="2" id="KW-0175">Coiled coil</keyword>
<accession>A0ABD0JCT2</accession>
<gene>
    <name evidence="5" type="ORF">BaRGS_00036126</name>
</gene>
<evidence type="ECO:0000313" key="6">
    <source>
        <dbReference type="Proteomes" id="UP001519460"/>
    </source>
</evidence>
<proteinExistence type="inferred from homology"/>
<comment type="similarity">
    <text evidence="1">Belongs to the dynein heavy chain family.</text>
</comment>
<dbReference type="EMBL" id="JACVVK020000501">
    <property type="protein sequence ID" value="KAK7469848.1"/>
    <property type="molecule type" value="Genomic_DNA"/>
</dbReference>
<name>A0ABD0JCT2_9CAEN</name>
<evidence type="ECO:0008006" key="7">
    <source>
        <dbReference type="Google" id="ProtNLM"/>
    </source>
</evidence>
<keyword evidence="6" id="KW-1185">Reference proteome</keyword>
<dbReference type="Proteomes" id="UP001519460">
    <property type="component" value="Unassembled WGS sequence"/>
</dbReference>
<dbReference type="InterPro" id="IPR024743">
    <property type="entry name" value="Dynein_HC_stalk"/>
</dbReference>
<feature type="non-terminal residue" evidence="5">
    <location>
        <position position="246"/>
    </location>
</feature>
<dbReference type="PANTHER" id="PTHR46532:SF4">
    <property type="entry name" value="AAA+ ATPASE DOMAIN-CONTAINING PROTEIN"/>
    <property type="match status" value="1"/>
</dbReference>
<dbReference type="Gene3D" id="1.20.920.20">
    <property type="match status" value="1"/>
</dbReference>
<feature type="coiled-coil region" evidence="2">
    <location>
        <begin position="100"/>
        <end position="127"/>
    </location>
</feature>
<evidence type="ECO:0000313" key="5">
    <source>
        <dbReference type="EMBL" id="KAK7469848.1"/>
    </source>
</evidence>
<feature type="domain" description="Dynein heavy chain AAA module D4" evidence="4">
    <location>
        <begin position="1"/>
        <end position="77"/>
    </location>
</feature>
<evidence type="ECO:0000256" key="2">
    <source>
        <dbReference type="SAM" id="Coils"/>
    </source>
</evidence>
<dbReference type="AlphaFoldDB" id="A0ABD0JCT2"/>
<evidence type="ECO:0000259" key="3">
    <source>
        <dbReference type="Pfam" id="PF12777"/>
    </source>
</evidence>
<protein>
    <recommendedName>
        <fullName evidence="7">Dynein heavy chain</fullName>
    </recommendedName>
</protein>
<reference evidence="5 6" key="1">
    <citation type="journal article" date="2023" name="Sci. Data">
        <title>Genome assembly of the Korean intertidal mud-creeper Batillaria attramentaria.</title>
        <authorList>
            <person name="Patra A.K."/>
            <person name="Ho P.T."/>
            <person name="Jun S."/>
            <person name="Lee S.J."/>
            <person name="Kim Y."/>
            <person name="Won Y.J."/>
        </authorList>
    </citation>
    <scope>NUCLEOTIDE SEQUENCE [LARGE SCALE GENOMIC DNA]</scope>
    <source>
        <strain evidence="5">Wonlab-2016</strain>
    </source>
</reference>
<dbReference type="InterPro" id="IPR026983">
    <property type="entry name" value="DHC"/>
</dbReference>